<dbReference type="Pfam" id="PF09964">
    <property type="entry name" value="DUF2198"/>
    <property type="match status" value="1"/>
</dbReference>
<dbReference type="OrthoDB" id="2454250at2"/>
<dbReference type="InterPro" id="IPR019242">
    <property type="entry name" value="DUF2198"/>
</dbReference>
<feature type="transmembrane region" description="Helical" evidence="1">
    <location>
        <begin position="6"/>
        <end position="26"/>
    </location>
</feature>
<name>A0A4U1MJJ9_9BACL</name>
<organism evidence="2 3">
    <name type="scientific">Guptibacillus hwajinpoensis</name>
    <dbReference type="NCBI Taxonomy" id="208199"/>
    <lineage>
        <taxon>Bacteria</taxon>
        <taxon>Bacillati</taxon>
        <taxon>Bacillota</taxon>
        <taxon>Bacilli</taxon>
        <taxon>Bacillales</taxon>
        <taxon>Guptibacillaceae</taxon>
        <taxon>Guptibacillus</taxon>
    </lineage>
</organism>
<evidence type="ECO:0000313" key="2">
    <source>
        <dbReference type="EMBL" id="TKD70997.1"/>
    </source>
</evidence>
<feature type="transmembrane region" description="Helical" evidence="1">
    <location>
        <begin position="31"/>
        <end position="48"/>
    </location>
</feature>
<accession>A0A4U1MJJ9</accession>
<gene>
    <name evidence="2" type="ORF">FBF83_10380</name>
</gene>
<dbReference type="EMBL" id="SWFM01000002">
    <property type="protein sequence ID" value="TKD70997.1"/>
    <property type="molecule type" value="Genomic_DNA"/>
</dbReference>
<evidence type="ECO:0000313" key="3">
    <source>
        <dbReference type="Proteomes" id="UP000310541"/>
    </source>
</evidence>
<reference evidence="2 3" key="1">
    <citation type="submission" date="2019-04" db="EMBL/GenBank/DDBJ databases">
        <title>Genome sequence of Bacillus hwajinpoensis strain Y2.</title>
        <authorList>
            <person name="Fair J.L."/>
            <person name="Maclea K.S."/>
        </authorList>
    </citation>
    <scope>NUCLEOTIDE SEQUENCE [LARGE SCALE GENOMIC DNA]</scope>
    <source>
        <strain evidence="2 3">Y2</strain>
    </source>
</reference>
<dbReference type="AlphaFoldDB" id="A0A4U1MJJ9"/>
<sequence length="84" mass="9551">MLRGEFTYMQGILIALLVPAIITVVFTRVTYNTFVSFGLTLLFMWAVFGGLDHPIHLILLTILSAIVGFYLSKKTQKQNKKKMK</sequence>
<keyword evidence="1" id="KW-1133">Transmembrane helix</keyword>
<keyword evidence="1" id="KW-0472">Membrane</keyword>
<evidence type="ECO:0000256" key="1">
    <source>
        <dbReference type="SAM" id="Phobius"/>
    </source>
</evidence>
<proteinExistence type="predicted"/>
<comment type="caution">
    <text evidence="2">The sequence shown here is derived from an EMBL/GenBank/DDBJ whole genome shotgun (WGS) entry which is preliminary data.</text>
</comment>
<dbReference type="RefSeq" id="WP_136947071.1">
    <property type="nucleotide sequence ID" value="NZ_SWFM01000002.1"/>
</dbReference>
<keyword evidence="1" id="KW-0812">Transmembrane</keyword>
<feature type="transmembrane region" description="Helical" evidence="1">
    <location>
        <begin position="54"/>
        <end position="72"/>
    </location>
</feature>
<protein>
    <submittedName>
        <fullName evidence="2">DUF2198 family protein</fullName>
    </submittedName>
</protein>
<dbReference type="Proteomes" id="UP000310541">
    <property type="component" value="Unassembled WGS sequence"/>
</dbReference>